<sequence length="119" mass="13432">MRVTAHIDYLSVPEIGHKLGIRQQDVRAMLKDHRLLAVRRGPHHALSISVDQIVSKDGNQVALPSLHGTLTMLVDKGYDDEEIFAWLYANNPELDTTPMQALRDGRHRAVRRVILGMGF</sequence>
<protein>
    <submittedName>
        <fullName evidence="3">DNA-binding protein</fullName>
    </submittedName>
</protein>
<dbReference type="InterPro" id="IPR048576">
    <property type="entry name" value="Rv2175c_wHTH"/>
</dbReference>
<keyword evidence="3" id="KW-0238">DNA-binding</keyword>
<dbReference type="Proteomes" id="UP000275951">
    <property type="component" value="Chromosome"/>
</dbReference>
<name>A0A3Q9GJ54_9ACTO</name>
<evidence type="ECO:0000313" key="3">
    <source>
        <dbReference type="EMBL" id="AZR07770.1"/>
    </source>
</evidence>
<dbReference type="Pfam" id="PF18367">
    <property type="entry name" value="Rv2175c_C"/>
    <property type="match status" value="1"/>
</dbReference>
<dbReference type="AlphaFoldDB" id="A0A3Q9GJ54"/>
<evidence type="ECO:0000313" key="4">
    <source>
        <dbReference type="Proteomes" id="UP000275951"/>
    </source>
</evidence>
<feature type="domain" description="Rv2175c C-terminal" evidence="1">
    <location>
        <begin position="65"/>
        <end position="113"/>
    </location>
</feature>
<evidence type="ECO:0000259" key="2">
    <source>
        <dbReference type="Pfam" id="PF21531"/>
    </source>
</evidence>
<evidence type="ECO:0000259" key="1">
    <source>
        <dbReference type="Pfam" id="PF18367"/>
    </source>
</evidence>
<dbReference type="EMBL" id="CP033905">
    <property type="protein sequence ID" value="AZR07770.1"/>
    <property type="molecule type" value="Genomic_DNA"/>
</dbReference>
<organism evidence="3 4">
    <name type="scientific">Trueperella pyogenes</name>
    <dbReference type="NCBI Taxonomy" id="1661"/>
    <lineage>
        <taxon>Bacteria</taxon>
        <taxon>Bacillati</taxon>
        <taxon>Actinomycetota</taxon>
        <taxon>Actinomycetes</taxon>
        <taxon>Actinomycetales</taxon>
        <taxon>Actinomycetaceae</taxon>
        <taxon>Trueperella</taxon>
    </lineage>
</organism>
<proteinExistence type="predicted"/>
<dbReference type="Pfam" id="PF21531">
    <property type="entry name" value="Rv2175c_wHTH"/>
    <property type="match status" value="1"/>
</dbReference>
<reference evidence="3 4" key="1">
    <citation type="submission" date="2018-11" db="EMBL/GenBank/DDBJ databases">
        <title>Multidrug-resistant genes are associated with an 42-kb island TGI1 carrying a complex class 1 integron in a Trueperella pyogenes.</title>
        <authorList>
            <person name="Dong W."/>
        </authorList>
    </citation>
    <scope>NUCLEOTIDE SEQUENCE [LARGE SCALE GENOMIC DNA]</scope>
    <source>
        <strain evidence="3 4">TP4</strain>
    </source>
</reference>
<accession>A0A3Q9GJ54</accession>
<dbReference type="GO" id="GO:0003677">
    <property type="term" value="F:DNA binding"/>
    <property type="evidence" value="ECO:0007669"/>
    <property type="project" value="UniProtKB-KW"/>
</dbReference>
<feature type="domain" description="DNA-binding protein Rv2175c wHTH" evidence="2">
    <location>
        <begin position="6"/>
        <end position="41"/>
    </location>
</feature>
<dbReference type="InterPro" id="IPR041098">
    <property type="entry name" value="Rv2175c_C"/>
</dbReference>
<gene>
    <name evidence="3" type="ORF">EBQ10_00790</name>
</gene>